<proteinExistence type="inferred from homology"/>
<evidence type="ECO:0000256" key="2">
    <source>
        <dbReference type="SAM" id="MobiDB-lite"/>
    </source>
</evidence>
<comment type="caution">
    <text evidence="4">The sequence shown here is derived from an EMBL/GenBank/DDBJ whole genome shotgun (WGS) entry which is preliminary data.</text>
</comment>
<dbReference type="InterPro" id="IPR006671">
    <property type="entry name" value="Cyclin_N"/>
</dbReference>
<feature type="domain" description="Cyclin-like" evidence="3">
    <location>
        <begin position="78"/>
        <end position="175"/>
    </location>
</feature>
<dbReference type="Pfam" id="PF00134">
    <property type="entry name" value="Cyclin_N"/>
    <property type="match status" value="1"/>
</dbReference>
<protein>
    <submittedName>
        <fullName evidence="4">7239_t:CDS:1</fullName>
    </submittedName>
</protein>
<evidence type="ECO:0000313" key="5">
    <source>
        <dbReference type="Proteomes" id="UP000789739"/>
    </source>
</evidence>
<name>A0A9N8W2J4_9GLOM</name>
<dbReference type="SMART" id="SM00385">
    <property type="entry name" value="CYCLIN"/>
    <property type="match status" value="2"/>
</dbReference>
<keyword evidence="1" id="KW-0195">Cyclin</keyword>
<evidence type="ECO:0000259" key="3">
    <source>
        <dbReference type="SMART" id="SM00385"/>
    </source>
</evidence>
<organism evidence="4 5">
    <name type="scientific">Paraglomus brasilianum</name>
    <dbReference type="NCBI Taxonomy" id="144538"/>
    <lineage>
        <taxon>Eukaryota</taxon>
        <taxon>Fungi</taxon>
        <taxon>Fungi incertae sedis</taxon>
        <taxon>Mucoromycota</taxon>
        <taxon>Glomeromycotina</taxon>
        <taxon>Glomeromycetes</taxon>
        <taxon>Paraglomerales</taxon>
        <taxon>Paraglomeraceae</taxon>
        <taxon>Paraglomus</taxon>
    </lineage>
</organism>
<feature type="compositionally biased region" description="Basic residues" evidence="2">
    <location>
        <begin position="1"/>
        <end position="19"/>
    </location>
</feature>
<sequence length="549" mass="63840">MASTHYHHVSQSHHTHNHNHVPNNHFSNNHYNRHPSSHTKEVFATQWRFNKSDLNRTPSRSDGISKEEEMARRCKGVKFIVECAYELKLPQPTIATATTYLHRFYMRQSLAKHHHYDIGGTCLFLACKSEESNRKLADVATACAKKAQKNDRFENRAEFEKWAGTIRSKEPIVLAQLCFDFNVEHPYIWLRYARELKVQSKETARLLAVQAWCLVNDSLRTPLCLIHTPQTIASAALYLSAKLSGIELNDDPDQGKVWWSILNNDIQKVADAAEMMLEQYATQPEIAKEIQIMQQKRKENGVVDTAGMIRQGDGGRREQISERNGANQRERRASDGHLKDGRSRAGDMRDGYMTDGHPRNAYVRENFTRDGRVRDGYSFMGNTGIFNGHDQRFDGWKDSQKNEYQGDVGQREGVRKDTSMKNYYYRDGYDRNNFRDGNYQDAIHRGIDYRYNRNGNYKNAVNRGIDYRYTRDINYKNTNFRPFSFQSPSINRTLSSTQNETPEDGEITQLEDNDRRLFGRKRRRDIEDKDRCGDTDYLVRKRVNSVEGC</sequence>
<dbReference type="InterPro" id="IPR013763">
    <property type="entry name" value="Cyclin-like_dom"/>
</dbReference>
<comment type="similarity">
    <text evidence="1">Belongs to the cyclin family.</text>
</comment>
<dbReference type="PANTHER" id="PTHR10026">
    <property type="entry name" value="CYCLIN"/>
    <property type="match status" value="1"/>
</dbReference>
<dbReference type="AlphaFoldDB" id="A0A9N8W2J4"/>
<dbReference type="CDD" id="cd20546">
    <property type="entry name" value="CYCLIN_SpCG1C_ScCTK2-like_rpt2"/>
    <property type="match status" value="1"/>
</dbReference>
<gene>
    <name evidence="4" type="ORF">PBRASI_LOCUS1273</name>
</gene>
<dbReference type="GO" id="GO:0006357">
    <property type="term" value="P:regulation of transcription by RNA polymerase II"/>
    <property type="evidence" value="ECO:0007669"/>
    <property type="project" value="InterPro"/>
</dbReference>
<accession>A0A9N8W2J4</accession>
<feature type="region of interest" description="Disordered" evidence="2">
    <location>
        <begin position="301"/>
        <end position="357"/>
    </location>
</feature>
<feature type="domain" description="Cyclin-like" evidence="3">
    <location>
        <begin position="188"/>
        <end position="278"/>
    </location>
</feature>
<dbReference type="OrthoDB" id="25002at2759"/>
<reference evidence="4" key="1">
    <citation type="submission" date="2021-06" db="EMBL/GenBank/DDBJ databases">
        <authorList>
            <person name="Kallberg Y."/>
            <person name="Tangrot J."/>
            <person name="Rosling A."/>
        </authorList>
    </citation>
    <scope>NUCLEOTIDE SEQUENCE</scope>
    <source>
        <strain evidence="4">BR232B</strain>
    </source>
</reference>
<dbReference type="InterPro" id="IPR036915">
    <property type="entry name" value="Cyclin-like_sf"/>
</dbReference>
<dbReference type="Gene3D" id="1.10.472.10">
    <property type="entry name" value="Cyclin-like"/>
    <property type="match status" value="2"/>
</dbReference>
<dbReference type="InterPro" id="IPR043198">
    <property type="entry name" value="Cyclin/Ssn8"/>
</dbReference>
<feature type="compositionally biased region" description="Low complexity" evidence="2">
    <location>
        <begin position="20"/>
        <end position="30"/>
    </location>
</feature>
<dbReference type="EMBL" id="CAJVPI010000080">
    <property type="protein sequence ID" value="CAG8474937.1"/>
    <property type="molecule type" value="Genomic_DNA"/>
</dbReference>
<keyword evidence="5" id="KW-1185">Reference proteome</keyword>
<dbReference type="Proteomes" id="UP000789739">
    <property type="component" value="Unassembled WGS sequence"/>
</dbReference>
<evidence type="ECO:0000313" key="4">
    <source>
        <dbReference type="EMBL" id="CAG8474937.1"/>
    </source>
</evidence>
<evidence type="ECO:0000256" key="1">
    <source>
        <dbReference type="RuleBase" id="RU000383"/>
    </source>
</evidence>
<dbReference type="SUPFAM" id="SSF47954">
    <property type="entry name" value="Cyclin-like"/>
    <property type="match status" value="2"/>
</dbReference>
<feature type="compositionally biased region" description="Basic and acidic residues" evidence="2">
    <location>
        <begin position="328"/>
        <end position="357"/>
    </location>
</feature>
<dbReference type="GO" id="GO:0016538">
    <property type="term" value="F:cyclin-dependent protein serine/threonine kinase regulator activity"/>
    <property type="evidence" value="ECO:0007669"/>
    <property type="project" value="InterPro"/>
</dbReference>
<feature type="region of interest" description="Disordered" evidence="2">
    <location>
        <begin position="1"/>
        <end position="35"/>
    </location>
</feature>